<dbReference type="PANTHER" id="PTHR28062">
    <property type="entry name" value="K+-H+ EXCHANGE-LIKE PROTEIN"/>
    <property type="match status" value="1"/>
</dbReference>
<accession>A0A0P7B9E2</accession>
<sequence length="427" mass="47802">MCVIAGPFWGPPVGTCQGTQKLIIVVSVATTLALWTLQVSIARFPPSQLSLQAGFLFRLFQTAPLSLTSHTQRTFNSLLLLLAFFRTATGTGTASSRDVVVVAVVAASPSQASAQPSSYRLYFARPTDRKSHNPRTNPRIQPNPPAMRLLLLPVSTRRTLLYAQRLNVVTAAQDRSYMDRGTVWAAKTWASWEKQDSGWKRKVVDYGNYAFRRIPYQEWGLKSVPPLSPRRRADEQDGRETVELCYPSSVIPHAKAEGILRTLATERQALHRKKLIWCCIGMPISAPFALVPVIPNLPFFYLLYRAWSHWRAIAGGKHIQWILEQKLLRPSPSVVLDQLYATHAALPEEPDNKERTLLTQKEVQTFSSILDIPALEIELERAIWQVEQSLKDPSQEDPEDAAAGPASEKSDSTAHSPENKSDSKKDQ</sequence>
<dbReference type="PANTHER" id="PTHR28062:SF1">
    <property type="entry name" value="TRANSMEMBRANE PROTEIN"/>
    <property type="match status" value="1"/>
</dbReference>
<evidence type="ECO:0008006" key="4">
    <source>
        <dbReference type="Google" id="ProtNLM"/>
    </source>
</evidence>
<dbReference type="Proteomes" id="UP000050424">
    <property type="component" value="Unassembled WGS sequence"/>
</dbReference>
<proteinExistence type="predicted"/>
<dbReference type="STRING" id="78410.A0A0P7B9E2"/>
<name>A0A0P7B9E2_9HYPO</name>
<dbReference type="OrthoDB" id="5562676at2759"/>
<evidence type="ECO:0000313" key="2">
    <source>
        <dbReference type="EMBL" id="KPM35661.1"/>
    </source>
</evidence>
<dbReference type="EMBL" id="LKCW01000240">
    <property type="protein sequence ID" value="KPM35661.1"/>
    <property type="molecule type" value="Genomic_DNA"/>
</dbReference>
<gene>
    <name evidence="2" type="ORF">AK830_g10912</name>
</gene>
<evidence type="ECO:0000313" key="3">
    <source>
        <dbReference type="Proteomes" id="UP000050424"/>
    </source>
</evidence>
<protein>
    <recommendedName>
        <fullName evidence="4">Mitochondrial K+-H+ exchange-related-domain-containing protein</fullName>
    </recommendedName>
</protein>
<reference evidence="2 3" key="1">
    <citation type="submission" date="2015-09" db="EMBL/GenBank/DDBJ databases">
        <title>Draft genome of a European isolate of the apple canker pathogen Neonectria ditissima.</title>
        <authorList>
            <person name="Gomez-Cortecero A."/>
            <person name="Harrison R.J."/>
            <person name="Armitage A.D."/>
        </authorList>
    </citation>
    <scope>NUCLEOTIDE SEQUENCE [LARGE SCALE GENOMIC DNA]</scope>
    <source>
        <strain evidence="2 3">R09/05</strain>
    </source>
</reference>
<dbReference type="GO" id="GO:0005743">
    <property type="term" value="C:mitochondrial inner membrane"/>
    <property type="evidence" value="ECO:0007669"/>
    <property type="project" value="TreeGrafter"/>
</dbReference>
<evidence type="ECO:0000256" key="1">
    <source>
        <dbReference type="SAM" id="MobiDB-lite"/>
    </source>
</evidence>
<dbReference type="AlphaFoldDB" id="A0A0P7B9E2"/>
<organism evidence="2 3">
    <name type="scientific">Neonectria ditissima</name>
    <dbReference type="NCBI Taxonomy" id="78410"/>
    <lineage>
        <taxon>Eukaryota</taxon>
        <taxon>Fungi</taxon>
        <taxon>Dikarya</taxon>
        <taxon>Ascomycota</taxon>
        <taxon>Pezizomycotina</taxon>
        <taxon>Sordariomycetes</taxon>
        <taxon>Hypocreomycetidae</taxon>
        <taxon>Hypocreales</taxon>
        <taxon>Nectriaceae</taxon>
        <taxon>Neonectria</taxon>
    </lineage>
</organism>
<dbReference type="GO" id="GO:0006813">
    <property type="term" value="P:potassium ion transport"/>
    <property type="evidence" value="ECO:0007669"/>
    <property type="project" value="TreeGrafter"/>
</dbReference>
<dbReference type="Pfam" id="PF10173">
    <property type="entry name" value="Mit_KHE1"/>
    <property type="match status" value="1"/>
</dbReference>
<feature type="compositionally biased region" description="Basic and acidic residues" evidence="1">
    <location>
        <begin position="408"/>
        <end position="427"/>
    </location>
</feature>
<dbReference type="InterPro" id="IPR018786">
    <property type="entry name" value="Mit_KHE1"/>
</dbReference>
<dbReference type="GO" id="GO:1902600">
    <property type="term" value="P:proton transmembrane transport"/>
    <property type="evidence" value="ECO:0007669"/>
    <property type="project" value="TreeGrafter"/>
</dbReference>
<keyword evidence="3" id="KW-1185">Reference proteome</keyword>
<feature type="region of interest" description="Disordered" evidence="1">
    <location>
        <begin position="388"/>
        <end position="427"/>
    </location>
</feature>
<comment type="caution">
    <text evidence="2">The sequence shown here is derived from an EMBL/GenBank/DDBJ whole genome shotgun (WGS) entry which is preliminary data.</text>
</comment>